<evidence type="ECO:0000256" key="7">
    <source>
        <dbReference type="SAM" id="Phobius"/>
    </source>
</evidence>
<feature type="domain" description="Rhodopsin" evidence="8">
    <location>
        <begin position="60"/>
        <end position="304"/>
    </location>
</feature>
<proteinExistence type="inferred from homology"/>
<dbReference type="Proteomes" id="UP000226192">
    <property type="component" value="Unassembled WGS sequence"/>
</dbReference>
<comment type="similarity">
    <text evidence="5">Belongs to the SAT4 family.</text>
</comment>
<keyword evidence="10" id="KW-1185">Reference proteome</keyword>
<dbReference type="EMBL" id="NJET01000152">
    <property type="protein sequence ID" value="PHH60317.1"/>
    <property type="molecule type" value="Genomic_DNA"/>
</dbReference>
<evidence type="ECO:0000256" key="2">
    <source>
        <dbReference type="ARBA" id="ARBA00022692"/>
    </source>
</evidence>
<gene>
    <name evidence="9" type="ORF">CDD81_1843</name>
</gene>
<comment type="caution">
    <text evidence="9">The sequence shown here is derived from an EMBL/GenBank/DDBJ whole genome shotgun (WGS) entry which is preliminary data.</text>
</comment>
<keyword evidence="3 7" id="KW-1133">Transmembrane helix</keyword>
<reference evidence="9 10" key="1">
    <citation type="submission" date="2017-06" db="EMBL/GenBank/DDBJ databases">
        <title>Ant-infecting Ophiocordyceps genomes reveal a high diversity of potential behavioral manipulation genes and a possible major role for enterotoxins.</title>
        <authorList>
            <person name="De Bekker C."/>
            <person name="Evans H.C."/>
            <person name="Brachmann A."/>
            <person name="Hughes D.P."/>
        </authorList>
    </citation>
    <scope>NUCLEOTIDE SEQUENCE [LARGE SCALE GENOMIC DNA]</scope>
    <source>
        <strain evidence="9 10">Map64</strain>
    </source>
</reference>
<dbReference type="GO" id="GO:0016020">
    <property type="term" value="C:membrane"/>
    <property type="evidence" value="ECO:0007669"/>
    <property type="project" value="UniProtKB-SubCell"/>
</dbReference>
<evidence type="ECO:0000256" key="4">
    <source>
        <dbReference type="ARBA" id="ARBA00023136"/>
    </source>
</evidence>
<dbReference type="PANTHER" id="PTHR33048:SF47">
    <property type="entry name" value="INTEGRAL MEMBRANE PROTEIN-RELATED"/>
    <property type="match status" value="1"/>
</dbReference>
<comment type="subcellular location">
    <subcellularLocation>
        <location evidence="1">Membrane</location>
        <topology evidence="1">Multi-pass membrane protein</topology>
    </subcellularLocation>
</comment>
<evidence type="ECO:0000313" key="9">
    <source>
        <dbReference type="EMBL" id="PHH60317.1"/>
    </source>
</evidence>
<sequence length="417" mass="46304">MSSNISSLPQAASMPISQGVFHASLAPRHPNLLQRLAHPILPQGLIWAGLGLCVIAFSFRVHVRVVCFGRLFIDDWFMLATLAILLATDIICQSQIYHIYHLFESGLLQGPDFVSNTQAGLRAFGINVILGYVGIWLIKINFLLFFYRLGNKLRRYLVAWWIVVVLTVACGVVELAIMKLECIFGPILNILKSCNSPSSLEGIYARLKVSCALDIFTDAMIIGFPISILWQIRISLARKIVIAAIFTLVVFTIIVTVIRGSIFGVYEPIDQHSVKGTIWIWFWFAIEFHVSFLIACLVSYRALYANKDKQVHREMAAAPRSRNNERRTMASRLHAMHASLLETCRSLEATHAIASDEPELPVPPQPRLSVDFALFPGPKPQPVARGTCTRSSSRGGVECLTDSSTLGHGSSAMNRAV</sequence>
<dbReference type="OrthoDB" id="5329176at2759"/>
<feature type="region of interest" description="Disordered" evidence="6">
    <location>
        <begin position="383"/>
        <end position="417"/>
    </location>
</feature>
<name>A0A2C5XV35_9HYPO</name>
<evidence type="ECO:0000256" key="5">
    <source>
        <dbReference type="ARBA" id="ARBA00038359"/>
    </source>
</evidence>
<feature type="transmembrane region" description="Helical" evidence="7">
    <location>
        <begin position="278"/>
        <end position="303"/>
    </location>
</feature>
<feature type="transmembrane region" description="Helical" evidence="7">
    <location>
        <begin position="45"/>
        <end position="63"/>
    </location>
</feature>
<accession>A0A2C5XV35</accession>
<protein>
    <recommendedName>
        <fullName evidence="8">Rhodopsin domain-containing protein</fullName>
    </recommendedName>
</protein>
<feature type="transmembrane region" description="Helical" evidence="7">
    <location>
        <begin position="158"/>
        <end position="178"/>
    </location>
</feature>
<dbReference type="Pfam" id="PF20684">
    <property type="entry name" value="Fung_rhodopsin"/>
    <property type="match status" value="1"/>
</dbReference>
<dbReference type="PANTHER" id="PTHR33048">
    <property type="entry name" value="PTH11-LIKE INTEGRAL MEMBRANE PROTEIN (AFU_ORTHOLOGUE AFUA_5G11245)"/>
    <property type="match status" value="1"/>
</dbReference>
<dbReference type="STRING" id="1399860.A0A2C5XV35"/>
<keyword evidence="4 7" id="KW-0472">Membrane</keyword>
<feature type="compositionally biased region" description="Polar residues" evidence="6">
    <location>
        <begin position="401"/>
        <end position="417"/>
    </location>
</feature>
<evidence type="ECO:0000313" key="10">
    <source>
        <dbReference type="Proteomes" id="UP000226192"/>
    </source>
</evidence>
<dbReference type="InterPro" id="IPR052337">
    <property type="entry name" value="SAT4-like"/>
</dbReference>
<evidence type="ECO:0000256" key="3">
    <source>
        <dbReference type="ARBA" id="ARBA00022989"/>
    </source>
</evidence>
<feature type="transmembrane region" description="Helical" evidence="7">
    <location>
        <begin position="207"/>
        <end position="230"/>
    </location>
</feature>
<feature type="transmembrane region" description="Helical" evidence="7">
    <location>
        <begin position="242"/>
        <end position="266"/>
    </location>
</feature>
<feature type="transmembrane region" description="Helical" evidence="7">
    <location>
        <begin position="75"/>
        <end position="100"/>
    </location>
</feature>
<keyword evidence="2 7" id="KW-0812">Transmembrane</keyword>
<dbReference type="InterPro" id="IPR049326">
    <property type="entry name" value="Rhodopsin_dom_fungi"/>
</dbReference>
<evidence type="ECO:0000259" key="8">
    <source>
        <dbReference type="Pfam" id="PF20684"/>
    </source>
</evidence>
<evidence type="ECO:0000256" key="6">
    <source>
        <dbReference type="SAM" id="MobiDB-lite"/>
    </source>
</evidence>
<dbReference type="AlphaFoldDB" id="A0A2C5XV35"/>
<evidence type="ECO:0000256" key="1">
    <source>
        <dbReference type="ARBA" id="ARBA00004141"/>
    </source>
</evidence>
<organism evidence="9 10">
    <name type="scientific">Ophiocordyceps australis</name>
    <dbReference type="NCBI Taxonomy" id="1399860"/>
    <lineage>
        <taxon>Eukaryota</taxon>
        <taxon>Fungi</taxon>
        <taxon>Dikarya</taxon>
        <taxon>Ascomycota</taxon>
        <taxon>Pezizomycotina</taxon>
        <taxon>Sordariomycetes</taxon>
        <taxon>Hypocreomycetidae</taxon>
        <taxon>Hypocreales</taxon>
        <taxon>Ophiocordycipitaceae</taxon>
        <taxon>Ophiocordyceps</taxon>
    </lineage>
</organism>
<feature type="transmembrane region" description="Helical" evidence="7">
    <location>
        <begin position="120"/>
        <end position="146"/>
    </location>
</feature>